<dbReference type="GO" id="GO:0006269">
    <property type="term" value="P:DNA replication, synthesis of primer"/>
    <property type="evidence" value="ECO:0007669"/>
    <property type="project" value="UniProtKB-UniRule"/>
</dbReference>
<evidence type="ECO:0000256" key="4">
    <source>
        <dbReference type="ARBA" id="ARBA00022741"/>
    </source>
</evidence>
<dbReference type="InterPro" id="IPR016136">
    <property type="entry name" value="DNA_helicase_N/primase_C"/>
</dbReference>
<dbReference type="EMBL" id="JSAQ01000001">
    <property type="protein sequence ID" value="KGO06335.1"/>
    <property type="molecule type" value="Genomic_DNA"/>
</dbReference>
<dbReference type="KEGG" id="ddo:I597_2860"/>
<dbReference type="GO" id="GO:0043139">
    <property type="term" value="F:5'-3' DNA helicase activity"/>
    <property type="evidence" value="ECO:0007669"/>
    <property type="project" value="UniProtKB-EC"/>
</dbReference>
<proteinExistence type="inferred from homology"/>
<feature type="compositionally biased region" description="Acidic residues" evidence="14">
    <location>
        <begin position="509"/>
        <end position="518"/>
    </location>
</feature>
<dbReference type="EC" id="5.6.2.3" evidence="12 13"/>
<evidence type="ECO:0000256" key="8">
    <source>
        <dbReference type="ARBA" id="ARBA00023125"/>
    </source>
</evidence>
<dbReference type="GO" id="GO:1990077">
    <property type="term" value="C:primosome complex"/>
    <property type="evidence" value="ECO:0007669"/>
    <property type="project" value="UniProtKB-UniRule"/>
</dbReference>
<keyword evidence="4 13" id="KW-0547">Nucleotide-binding</keyword>
<dbReference type="PATRIC" id="fig|1300343.5.peg.2908"/>
<dbReference type="InterPro" id="IPR007694">
    <property type="entry name" value="DNA_helicase_DnaB-like_C"/>
</dbReference>
<organism evidence="17 18">
    <name type="scientific">Dokdonia donghaensis DSW-1</name>
    <dbReference type="NCBI Taxonomy" id="1300343"/>
    <lineage>
        <taxon>Bacteria</taxon>
        <taxon>Pseudomonadati</taxon>
        <taxon>Bacteroidota</taxon>
        <taxon>Flavobacteriia</taxon>
        <taxon>Flavobacteriales</taxon>
        <taxon>Flavobacteriaceae</taxon>
        <taxon>Dokdonia</taxon>
    </lineage>
</organism>
<keyword evidence="9" id="KW-0413">Isomerase</keyword>
<dbReference type="SMART" id="SM00382">
    <property type="entry name" value="AAA"/>
    <property type="match status" value="1"/>
</dbReference>
<evidence type="ECO:0000256" key="13">
    <source>
        <dbReference type="RuleBase" id="RU362085"/>
    </source>
</evidence>
<dbReference type="OrthoDB" id="9773982at2"/>
<dbReference type="RefSeq" id="WP_021778311.1">
    <property type="nucleotide sequence ID" value="NZ_CP015125.1"/>
</dbReference>
<evidence type="ECO:0000256" key="3">
    <source>
        <dbReference type="ARBA" id="ARBA00022705"/>
    </source>
</evidence>
<evidence type="ECO:0000256" key="2">
    <source>
        <dbReference type="ARBA" id="ARBA00022515"/>
    </source>
</evidence>
<evidence type="ECO:0000256" key="6">
    <source>
        <dbReference type="ARBA" id="ARBA00022806"/>
    </source>
</evidence>
<dbReference type="GO" id="GO:0003677">
    <property type="term" value="F:DNA binding"/>
    <property type="evidence" value="ECO:0007669"/>
    <property type="project" value="UniProtKB-UniRule"/>
</dbReference>
<comment type="caution">
    <text evidence="17">The sequence shown here is derived from an EMBL/GenBank/DDBJ whole genome shotgun (WGS) entry which is preliminary data.</text>
</comment>
<dbReference type="InterPro" id="IPR027417">
    <property type="entry name" value="P-loop_NTPase"/>
</dbReference>
<dbReference type="Gene3D" id="1.10.860.10">
    <property type="entry name" value="DNAb Helicase, Chain A"/>
    <property type="match status" value="1"/>
</dbReference>
<comment type="function">
    <text evidence="10 13">The main replicative DNA helicase, it participates in initiation and elongation during chromosome replication. Travels ahead of the DNA replisome, separating dsDNA into templates for DNA synthesis. A processive ATP-dependent 5'-3' DNA helicase it has DNA-dependent ATPase activity.</text>
</comment>
<keyword evidence="6 13" id="KW-0347">Helicase</keyword>
<keyword evidence="18" id="KW-1185">Reference proteome</keyword>
<evidence type="ECO:0000313" key="18">
    <source>
        <dbReference type="Proteomes" id="UP000030140"/>
    </source>
</evidence>
<keyword evidence="5 13" id="KW-0378">Hydrolase</keyword>
<evidence type="ECO:0000256" key="1">
    <source>
        <dbReference type="ARBA" id="ARBA00008428"/>
    </source>
</evidence>
<dbReference type="Gene3D" id="3.40.50.300">
    <property type="entry name" value="P-loop containing nucleotide triphosphate hydrolases"/>
    <property type="match status" value="1"/>
</dbReference>
<evidence type="ECO:0000256" key="14">
    <source>
        <dbReference type="SAM" id="MobiDB-lite"/>
    </source>
</evidence>
<dbReference type="Pfam" id="PF03796">
    <property type="entry name" value="DnaB_C"/>
    <property type="match status" value="1"/>
</dbReference>
<dbReference type="PROSITE" id="PS50404">
    <property type="entry name" value="GST_NTER"/>
    <property type="match status" value="1"/>
</dbReference>
<dbReference type="GO" id="GO:0016887">
    <property type="term" value="F:ATP hydrolysis activity"/>
    <property type="evidence" value="ECO:0007669"/>
    <property type="project" value="RHEA"/>
</dbReference>
<dbReference type="NCBIfam" id="TIGR00665">
    <property type="entry name" value="DnaB"/>
    <property type="match status" value="1"/>
</dbReference>
<comment type="catalytic activity">
    <reaction evidence="11 13">
        <text>ATP + H2O = ADP + phosphate + H(+)</text>
        <dbReference type="Rhea" id="RHEA:13065"/>
        <dbReference type="ChEBI" id="CHEBI:15377"/>
        <dbReference type="ChEBI" id="CHEBI:15378"/>
        <dbReference type="ChEBI" id="CHEBI:30616"/>
        <dbReference type="ChEBI" id="CHEBI:43474"/>
        <dbReference type="ChEBI" id="CHEBI:456216"/>
        <dbReference type="EC" id="5.6.2.3"/>
    </reaction>
</comment>
<keyword evidence="8 13" id="KW-0238">DNA-binding</keyword>
<feature type="domain" description="GST N-terminal" evidence="15">
    <location>
        <begin position="248"/>
        <end position="331"/>
    </location>
</feature>
<dbReference type="InterPro" id="IPR007693">
    <property type="entry name" value="DNA_helicase_DnaB-like_N"/>
</dbReference>
<dbReference type="GO" id="GO:0005524">
    <property type="term" value="F:ATP binding"/>
    <property type="evidence" value="ECO:0007669"/>
    <property type="project" value="UniProtKB-UniRule"/>
</dbReference>
<keyword evidence="2 13" id="KW-0639">Primosome</keyword>
<dbReference type="InterPro" id="IPR004045">
    <property type="entry name" value="Glutathione_S-Trfase_N"/>
</dbReference>
<dbReference type="Proteomes" id="UP000030140">
    <property type="component" value="Unassembled WGS sequence"/>
</dbReference>
<reference evidence="17 18" key="1">
    <citation type="submission" date="2014-10" db="EMBL/GenBank/DDBJ databases">
        <title>Draft genome sequence of the proteorhodopsin-containing marine bacterium Dokdonia donghaensis.</title>
        <authorList>
            <person name="Gomez-Consarnau L."/>
            <person name="Gonzalez J.M."/>
            <person name="Riedel T."/>
            <person name="Jaenicke S."/>
            <person name="Wagner-Doebler I."/>
            <person name="Fuhrman J.A."/>
        </authorList>
    </citation>
    <scope>NUCLEOTIDE SEQUENCE [LARGE SCALE GENOMIC DNA]</scope>
    <source>
        <strain evidence="17 18">DSW-1</strain>
    </source>
</reference>
<dbReference type="PANTHER" id="PTHR30153">
    <property type="entry name" value="REPLICATIVE DNA HELICASE DNAB"/>
    <property type="match status" value="1"/>
</dbReference>
<evidence type="ECO:0000256" key="10">
    <source>
        <dbReference type="ARBA" id="ARBA00044932"/>
    </source>
</evidence>
<dbReference type="PROSITE" id="PS51199">
    <property type="entry name" value="SF4_HELICASE"/>
    <property type="match status" value="1"/>
</dbReference>
<sequence>MEQTKPKPAYNTSKGQVISLEKGKIPPQALDLEVVVLGALMIDKKGVDEVIDILSPEVFYKEQHKHIFEAIRVLFEEGQPVDLLTVSEQLKKMAKLEAAGGDYYLIQLTQKVASSAHIEYHARIILQKFIQRSLIKISNEIIEEAYDETTDVFDLLDTAETKLYEVTQGNVKRSSESAQSLVIQAKKKIEEIANQEGLSGIPTGFHKVDELTSGWQPSDLIIVAARPGMGKTAMTLTMARNMAVDQNVPVAFFSLEMSSVQLITRLISSETGLSSEKLRTGKLEKHEWEQLNVKVKSLEKAPLFIDDTPSLSIFDLRAKARRLASQFGIKIIMIDYLQLMTGGSANKGGGNREQEISMISRNLKALAKELSVPVIALSQLSRAVETRGGSKRPLLSDLRESGAIEQDADIVSFIYRPEYYKIEEWDDEERSPTEGQGEFIVAKHRNGGLDNIRLKFIGHLGKFDNLDDFTTPYEFASSMNAAANDDTFNPNALPSADDAFGGPAPGLPSEEEDDGVPF</sequence>
<dbReference type="Pfam" id="PF00772">
    <property type="entry name" value="DnaB"/>
    <property type="match status" value="1"/>
</dbReference>
<evidence type="ECO:0000256" key="7">
    <source>
        <dbReference type="ARBA" id="ARBA00022840"/>
    </source>
</evidence>
<dbReference type="FunFam" id="1.10.860.10:FF:000001">
    <property type="entry name" value="Replicative DNA helicase"/>
    <property type="match status" value="1"/>
</dbReference>
<dbReference type="InterPro" id="IPR036185">
    <property type="entry name" value="DNA_heli_DnaB-like_N_sf"/>
</dbReference>
<dbReference type="AlphaFoldDB" id="A0A0A2H120"/>
<evidence type="ECO:0000256" key="9">
    <source>
        <dbReference type="ARBA" id="ARBA00023235"/>
    </source>
</evidence>
<evidence type="ECO:0000259" key="16">
    <source>
        <dbReference type="PROSITE" id="PS51199"/>
    </source>
</evidence>
<evidence type="ECO:0000313" key="17">
    <source>
        <dbReference type="EMBL" id="KGO06335.1"/>
    </source>
</evidence>
<dbReference type="GO" id="GO:0005829">
    <property type="term" value="C:cytosol"/>
    <property type="evidence" value="ECO:0007669"/>
    <property type="project" value="TreeGrafter"/>
</dbReference>
<accession>A0A0A2H120</accession>
<feature type="domain" description="SF4 helicase" evidence="16">
    <location>
        <begin position="194"/>
        <end position="470"/>
    </location>
</feature>
<dbReference type="InterPro" id="IPR007692">
    <property type="entry name" value="DNA_helicase_DnaB"/>
</dbReference>
<evidence type="ECO:0000259" key="15">
    <source>
        <dbReference type="PROSITE" id="PS50404"/>
    </source>
</evidence>
<evidence type="ECO:0000256" key="5">
    <source>
        <dbReference type="ARBA" id="ARBA00022801"/>
    </source>
</evidence>
<keyword evidence="7 13" id="KW-0067">ATP-binding</keyword>
<dbReference type="SUPFAM" id="SSF52540">
    <property type="entry name" value="P-loop containing nucleoside triphosphate hydrolases"/>
    <property type="match status" value="1"/>
</dbReference>
<protein>
    <recommendedName>
        <fullName evidence="12 13">Replicative DNA helicase</fullName>
        <ecNumber evidence="12 13">5.6.2.3</ecNumber>
    </recommendedName>
</protein>
<comment type="similarity">
    <text evidence="1 13">Belongs to the helicase family. DnaB subfamily.</text>
</comment>
<feature type="region of interest" description="Disordered" evidence="14">
    <location>
        <begin position="484"/>
        <end position="518"/>
    </location>
</feature>
<dbReference type="CDD" id="cd00984">
    <property type="entry name" value="DnaB_C"/>
    <property type="match status" value="1"/>
</dbReference>
<dbReference type="PANTHER" id="PTHR30153:SF2">
    <property type="entry name" value="REPLICATIVE DNA HELICASE"/>
    <property type="match status" value="1"/>
</dbReference>
<gene>
    <name evidence="17" type="ORF">NV36_05435</name>
</gene>
<keyword evidence="3 13" id="KW-0235">DNA replication</keyword>
<dbReference type="InterPro" id="IPR003593">
    <property type="entry name" value="AAA+_ATPase"/>
</dbReference>
<evidence type="ECO:0000256" key="11">
    <source>
        <dbReference type="ARBA" id="ARBA00048954"/>
    </source>
</evidence>
<dbReference type="SUPFAM" id="SSF48024">
    <property type="entry name" value="N-terminal domain of DnaB helicase"/>
    <property type="match status" value="1"/>
</dbReference>
<evidence type="ECO:0000256" key="12">
    <source>
        <dbReference type="NCBIfam" id="TIGR00665"/>
    </source>
</evidence>
<name>A0A0A2H120_9FLAO</name>